<reference evidence="2" key="1">
    <citation type="journal article" date="2023" name="Front. Plant Sci.">
        <title>Chromosomal-level genome assembly of Melastoma candidum provides insights into trichome evolution.</title>
        <authorList>
            <person name="Zhong Y."/>
            <person name="Wu W."/>
            <person name="Sun C."/>
            <person name="Zou P."/>
            <person name="Liu Y."/>
            <person name="Dai S."/>
            <person name="Zhou R."/>
        </authorList>
    </citation>
    <scope>NUCLEOTIDE SEQUENCE [LARGE SCALE GENOMIC DNA]</scope>
</reference>
<sequence>MLGFMFGGILAPLENSSYKLSQLTVRKIKPVSPETRKAVFTYKGENSSHCPKCSMTFNEKDGYLQHLVSFHQRATRKHRLVSAVGEGAIIKDGKFECQFCHKVFDKRRPYNGHVGNHVKSYVKRAEEAPGHRSFRDESDAKSGDGLSLGNSKMDALVEIAQNTMESNSSEEGHSKSHNALPPTEMVEKCKGTVPKSSNSSEMMILLNCRAAKNPPVKETTESIPSTEQKIDKYNIIFDVKVADSFNPAEPVVVEDKNDVLGTIGGRDGKVVELNASDNTEVLEGKVLERPLHRPSDKNEQNKILASVADLEYHGIYEKDVHLVTESNGNEYLRGKMIFPPLTDDDLDAIEELRYDNDETQGFDFVTIMEPVPLGGPQIVTDAPVQFGSKDIILNMDINPACQLTTTCVWCGEEFTHDAPN</sequence>
<protein>
    <submittedName>
        <fullName evidence="1">Uncharacterized protein</fullName>
    </submittedName>
</protein>
<evidence type="ECO:0000313" key="2">
    <source>
        <dbReference type="Proteomes" id="UP001057402"/>
    </source>
</evidence>
<name>A0ACB9RAH2_9MYRT</name>
<gene>
    <name evidence="1" type="ORF">MLD38_013688</name>
</gene>
<organism evidence="1 2">
    <name type="scientific">Melastoma candidum</name>
    <dbReference type="NCBI Taxonomy" id="119954"/>
    <lineage>
        <taxon>Eukaryota</taxon>
        <taxon>Viridiplantae</taxon>
        <taxon>Streptophyta</taxon>
        <taxon>Embryophyta</taxon>
        <taxon>Tracheophyta</taxon>
        <taxon>Spermatophyta</taxon>
        <taxon>Magnoliopsida</taxon>
        <taxon>eudicotyledons</taxon>
        <taxon>Gunneridae</taxon>
        <taxon>Pentapetalae</taxon>
        <taxon>rosids</taxon>
        <taxon>malvids</taxon>
        <taxon>Myrtales</taxon>
        <taxon>Melastomataceae</taxon>
        <taxon>Melastomatoideae</taxon>
        <taxon>Melastomateae</taxon>
        <taxon>Melastoma</taxon>
    </lineage>
</organism>
<comment type="caution">
    <text evidence="1">The sequence shown here is derived from an EMBL/GenBank/DDBJ whole genome shotgun (WGS) entry which is preliminary data.</text>
</comment>
<keyword evidence="2" id="KW-1185">Reference proteome</keyword>
<dbReference type="Proteomes" id="UP001057402">
    <property type="component" value="Chromosome 4"/>
</dbReference>
<evidence type="ECO:0000313" key="1">
    <source>
        <dbReference type="EMBL" id="KAI4375869.1"/>
    </source>
</evidence>
<proteinExistence type="predicted"/>
<dbReference type="EMBL" id="CM042883">
    <property type="protein sequence ID" value="KAI4375869.1"/>
    <property type="molecule type" value="Genomic_DNA"/>
</dbReference>
<accession>A0ACB9RAH2</accession>